<comment type="caution">
    <text evidence="2">The sequence shown here is derived from an EMBL/GenBank/DDBJ whole genome shotgun (WGS) entry which is preliminary data.</text>
</comment>
<dbReference type="RefSeq" id="WP_326019870.1">
    <property type="nucleotide sequence ID" value="NZ_JAOZYC010000137.1"/>
</dbReference>
<evidence type="ECO:0000259" key="1">
    <source>
        <dbReference type="Pfam" id="PF05378"/>
    </source>
</evidence>
<sequence>MTYRVAMDIGGTFTDVVAYDETRGTYLAAKAPTTPGDLAEGVFASLGRAVDEPGDISFFVHGTTQGLNALLERKGARVLLLASAGMRDVYRIARGNRDRMFDLHYRKPTPLVDAADTAEAGGRLDSRGTELEPLDEEAVRAAARRARAEGFAAVAVSFLFSYVDPAHELRAGEILSEELGDDVMVVLSHQVAREWREYERPAARFGHRAPGEAAGDHAEGDG</sequence>
<keyword evidence="3" id="KW-1185">Reference proteome</keyword>
<dbReference type="Pfam" id="PF05378">
    <property type="entry name" value="Hydant_A_N"/>
    <property type="match status" value="1"/>
</dbReference>
<evidence type="ECO:0000313" key="3">
    <source>
        <dbReference type="Proteomes" id="UP001354931"/>
    </source>
</evidence>
<reference evidence="2 3" key="1">
    <citation type="submission" date="2022-10" db="EMBL/GenBank/DDBJ databases">
        <authorList>
            <person name="Xie J."/>
            <person name="Shen N."/>
        </authorList>
    </citation>
    <scope>NUCLEOTIDE SEQUENCE [LARGE SCALE GENOMIC DNA]</scope>
    <source>
        <strain evidence="2 3">YIM65594</strain>
    </source>
</reference>
<dbReference type="PANTHER" id="PTHR11365">
    <property type="entry name" value="5-OXOPROLINASE RELATED"/>
    <property type="match status" value="1"/>
</dbReference>
<gene>
    <name evidence="2" type="ORF">OKJ99_25610</name>
</gene>
<feature type="domain" description="Hydantoinase/oxoprolinase N-terminal" evidence="1">
    <location>
        <begin position="4"/>
        <end position="178"/>
    </location>
</feature>
<organism evidence="2 3">
    <name type="scientific">Streptomyces endophyticus</name>
    <dbReference type="NCBI Taxonomy" id="714166"/>
    <lineage>
        <taxon>Bacteria</taxon>
        <taxon>Bacillati</taxon>
        <taxon>Actinomycetota</taxon>
        <taxon>Actinomycetes</taxon>
        <taxon>Kitasatosporales</taxon>
        <taxon>Streptomycetaceae</taxon>
        <taxon>Streptomyces</taxon>
    </lineage>
</organism>
<dbReference type="EMBL" id="JAOZYC010000137">
    <property type="protein sequence ID" value="MEB8340882.1"/>
    <property type="molecule type" value="Genomic_DNA"/>
</dbReference>
<proteinExistence type="predicted"/>
<dbReference type="InterPro" id="IPR045079">
    <property type="entry name" value="Oxoprolinase-like"/>
</dbReference>
<protein>
    <recommendedName>
        <fullName evidence="1">Hydantoinase/oxoprolinase N-terminal domain-containing protein</fullName>
    </recommendedName>
</protein>
<dbReference type="Proteomes" id="UP001354931">
    <property type="component" value="Unassembled WGS sequence"/>
</dbReference>
<evidence type="ECO:0000313" key="2">
    <source>
        <dbReference type="EMBL" id="MEB8340882.1"/>
    </source>
</evidence>
<accession>A0ABU6FA16</accession>
<name>A0ABU6FA16_9ACTN</name>
<dbReference type="InterPro" id="IPR008040">
    <property type="entry name" value="Hydant_A_N"/>
</dbReference>
<dbReference type="PANTHER" id="PTHR11365:SF23">
    <property type="entry name" value="HYPOTHETICAL 5-OXOPROLINASE (EUROFUNG)-RELATED"/>
    <property type="match status" value="1"/>
</dbReference>